<reference evidence="2 3" key="1">
    <citation type="journal article" date="2019" name="Genome Biol. Evol.">
        <title>Whole-Genome Sequencing of the Giant Devil Catfish, Bagarius yarrelli.</title>
        <authorList>
            <person name="Jiang W."/>
            <person name="Lv Y."/>
            <person name="Cheng L."/>
            <person name="Yang K."/>
            <person name="Chao B."/>
            <person name="Wang X."/>
            <person name="Li Y."/>
            <person name="Pan X."/>
            <person name="You X."/>
            <person name="Zhang Y."/>
            <person name="Yang J."/>
            <person name="Li J."/>
            <person name="Zhang X."/>
            <person name="Liu S."/>
            <person name="Sun C."/>
            <person name="Yang J."/>
            <person name="Shi Q."/>
        </authorList>
    </citation>
    <scope>NUCLEOTIDE SEQUENCE [LARGE SCALE GENOMIC DNA]</scope>
    <source>
        <strain evidence="2">JWS20170419001</strain>
        <tissue evidence="2">Muscle</tissue>
    </source>
</reference>
<sequence>MRQRQKRPLNRRTPPLMEAIDESSQPLVRGGWVLVPSPFFPIRHFTGCYFPSIIQTHNPPPLHQNNAPKQGIRNTK</sequence>
<evidence type="ECO:0000313" key="3">
    <source>
        <dbReference type="Proteomes" id="UP000319801"/>
    </source>
</evidence>
<name>A0A556TUT8_BAGYA</name>
<organism evidence="2 3">
    <name type="scientific">Bagarius yarrelli</name>
    <name type="common">Goonch</name>
    <name type="synonym">Bagrus yarrelli</name>
    <dbReference type="NCBI Taxonomy" id="175774"/>
    <lineage>
        <taxon>Eukaryota</taxon>
        <taxon>Metazoa</taxon>
        <taxon>Chordata</taxon>
        <taxon>Craniata</taxon>
        <taxon>Vertebrata</taxon>
        <taxon>Euteleostomi</taxon>
        <taxon>Actinopterygii</taxon>
        <taxon>Neopterygii</taxon>
        <taxon>Teleostei</taxon>
        <taxon>Ostariophysi</taxon>
        <taxon>Siluriformes</taxon>
        <taxon>Sisoridae</taxon>
        <taxon>Sisorinae</taxon>
        <taxon>Bagarius</taxon>
    </lineage>
</organism>
<accession>A0A556TUT8</accession>
<proteinExistence type="predicted"/>
<dbReference type="Proteomes" id="UP000319801">
    <property type="component" value="Unassembled WGS sequence"/>
</dbReference>
<comment type="caution">
    <text evidence="2">The sequence shown here is derived from an EMBL/GenBank/DDBJ whole genome shotgun (WGS) entry which is preliminary data.</text>
</comment>
<feature type="region of interest" description="Disordered" evidence="1">
    <location>
        <begin position="55"/>
        <end position="76"/>
    </location>
</feature>
<evidence type="ECO:0000313" key="2">
    <source>
        <dbReference type="EMBL" id="TSK77072.1"/>
    </source>
</evidence>
<gene>
    <name evidence="2" type="ORF">Baya_5483</name>
</gene>
<dbReference type="AlphaFoldDB" id="A0A556TUT8"/>
<evidence type="ECO:0000256" key="1">
    <source>
        <dbReference type="SAM" id="MobiDB-lite"/>
    </source>
</evidence>
<keyword evidence="3" id="KW-1185">Reference proteome</keyword>
<protein>
    <submittedName>
        <fullName evidence="2">Uncharacterized protein</fullName>
    </submittedName>
</protein>
<dbReference type="EMBL" id="VCAZ01000020">
    <property type="protein sequence ID" value="TSK77072.1"/>
    <property type="molecule type" value="Genomic_DNA"/>
</dbReference>